<organism evidence="1 2">
    <name type="scientific">Mycolicibacterium confluentis</name>
    <dbReference type="NCBI Taxonomy" id="28047"/>
    <lineage>
        <taxon>Bacteria</taxon>
        <taxon>Bacillati</taxon>
        <taxon>Actinomycetota</taxon>
        <taxon>Actinomycetes</taxon>
        <taxon>Mycobacteriales</taxon>
        <taxon>Mycobacteriaceae</taxon>
        <taxon>Mycolicibacterium</taxon>
    </lineage>
</organism>
<sequence length="97" mass="10356">MAADRPKALVTGASGNVGSCVVRRLVQRGDDVRVLLRKGSSTKGIDGLDVETFYGDVFDSEALAKAVADRDVVYYCVVDTRAELRDPAPPHSITSST</sequence>
<dbReference type="PANTHER" id="PTHR48079:SF6">
    <property type="entry name" value="NAD(P)-BINDING DOMAIN-CONTAINING PROTEIN-RELATED"/>
    <property type="match status" value="1"/>
</dbReference>
<evidence type="ECO:0000313" key="1">
    <source>
        <dbReference type="EMBL" id="BBZ33703.1"/>
    </source>
</evidence>
<accession>A0A7I7XXM5</accession>
<protein>
    <submittedName>
        <fullName evidence="1">Uncharacterized protein</fullName>
    </submittedName>
</protein>
<dbReference type="Pfam" id="PF13460">
    <property type="entry name" value="NAD_binding_10"/>
    <property type="match status" value="1"/>
</dbReference>
<reference evidence="1" key="1">
    <citation type="journal article" date="2019" name="Emerg. Microbes Infect.">
        <title>Comprehensive subspecies identification of 175 nontuberculous mycobacteria species based on 7547 genomic profiles.</title>
        <authorList>
            <person name="Matsumoto Y."/>
            <person name="Kinjo T."/>
            <person name="Motooka D."/>
            <person name="Nabeya D."/>
            <person name="Jung N."/>
            <person name="Uechi K."/>
            <person name="Horii T."/>
            <person name="Iida T."/>
            <person name="Fujita J."/>
            <person name="Nakamura S."/>
        </authorList>
    </citation>
    <scope>NUCLEOTIDE SEQUENCE [LARGE SCALE GENOMIC DNA]</scope>
    <source>
        <strain evidence="1">JCM 13671</strain>
    </source>
</reference>
<name>A0A7I7XXM5_9MYCO</name>
<keyword evidence="2" id="KW-1185">Reference proteome</keyword>
<reference evidence="1" key="2">
    <citation type="submission" date="2020-02" db="EMBL/GenBank/DDBJ databases">
        <authorList>
            <person name="Matsumoto Y."/>
            <person name="Motooka D."/>
            <person name="Nakamura S."/>
        </authorList>
    </citation>
    <scope>NUCLEOTIDE SEQUENCE</scope>
    <source>
        <strain evidence="1">JCM 13671</strain>
    </source>
</reference>
<dbReference type="PANTHER" id="PTHR48079">
    <property type="entry name" value="PROTEIN YEEZ"/>
    <property type="match status" value="1"/>
</dbReference>
<dbReference type="EMBL" id="AP022612">
    <property type="protein sequence ID" value="BBZ33703.1"/>
    <property type="molecule type" value="Genomic_DNA"/>
</dbReference>
<dbReference type="Gene3D" id="3.40.50.720">
    <property type="entry name" value="NAD(P)-binding Rossmann-like Domain"/>
    <property type="match status" value="1"/>
</dbReference>
<evidence type="ECO:0000313" key="2">
    <source>
        <dbReference type="Proteomes" id="UP000466931"/>
    </source>
</evidence>
<dbReference type="InterPro" id="IPR016040">
    <property type="entry name" value="NAD(P)-bd_dom"/>
</dbReference>
<gene>
    <name evidence="1" type="ORF">MCNF_23080</name>
</gene>
<dbReference type="AlphaFoldDB" id="A0A7I7XXM5"/>
<dbReference type="GO" id="GO:0004029">
    <property type="term" value="F:aldehyde dehydrogenase (NAD+) activity"/>
    <property type="evidence" value="ECO:0007669"/>
    <property type="project" value="TreeGrafter"/>
</dbReference>
<dbReference type="SUPFAM" id="SSF51735">
    <property type="entry name" value="NAD(P)-binding Rossmann-fold domains"/>
    <property type="match status" value="1"/>
</dbReference>
<dbReference type="GO" id="GO:0005737">
    <property type="term" value="C:cytoplasm"/>
    <property type="evidence" value="ECO:0007669"/>
    <property type="project" value="TreeGrafter"/>
</dbReference>
<dbReference type="InterPro" id="IPR036291">
    <property type="entry name" value="NAD(P)-bd_dom_sf"/>
</dbReference>
<proteinExistence type="predicted"/>
<dbReference type="Proteomes" id="UP000466931">
    <property type="component" value="Chromosome"/>
</dbReference>
<dbReference type="InterPro" id="IPR051783">
    <property type="entry name" value="NAD(P)-dependent_oxidoreduct"/>
</dbReference>
<dbReference type="OrthoDB" id="9801785at2"/>